<dbReference type="RefSeq" id="WP_122920802.1">
    <property type="nucleotide sequence ID" value="NZ_RHHQ01000023.1"/>
</dbReference>
<dbReference type="AlphaFoldDB" id="A0A3M8D0M6"/>
<reference evidence="1 2" key="1">
    <citation type="submission" date="2018-10" db="EMBL/GenBank/DDBJ databases">
        <title>Phylogenomics of Brevibacillus.</title>
        <authorList>
            <person name="Dunlap C."/>
        </authorList>
    </citation>
    <scope>NUCLEOTIDE SEQUENCE [LARGE SCALE GENOMIC DNA]</scope>
    <source>
        <strain evidence="1 2">JCM 15716</strain>
    </source>
</reference>
<organism evidence="1 2">
    <name type="scientific">Brevibacillus fluminis</name>
    <dbReference type="NCBI Taxonomy" id="511487"/>
    <lineage>
        <taxon>Bacteria</taxon>
        <taxon>Bacillati</taxon>
        <taxon>Bacillota</taxon>
        <taxon>Bacilli</taxon>
        <taxon>Bacillales</taxon>
        <taxon>Paenibacillaceae</taxon>
        <taxon>Brevibacillus</taxon>
    </lineage>
</organism>
<accession>A0A3M8D0M6</accession>
<keyword evidence="2" id="KW-1185">Reference proteome</keyword>
<evidence type="ECO:0000313" key="2">
    <source>
        <dbReference type="Proteomes" id="UP000271031"/>
    </source>
</evidence>
<comment type="caution">
    <text evidence="1">The sequence shown here is derived from an EMBL/GenBank/DDBJ whole genome shotgun (WGS) entry which is preliminary data.</text>
</comment>
<name>A0A3M8D0M6_9BACL</name>
<evidence type="ECO:0000313" key="1">
    <source>
        <dbReference type="EMBL" id="RNB81121.1"/>
    </source>
</evidence>
<gene>
    <name evidence="1" type="ORF">EDM56_25675</name>
</gene>
<dbReference type="EMBL" id="RHHQ01000023">
    <property type="protein sequence ID" value="RNB81121.1"/>
    <property type="molecule type" value="Genomic_DNA"/>
</dbReference>
<dbReference type="OrthoDB" id="2381815at2"/>
<dbReference type="Proteomes" id="UP000271031">
    <property type="component" value="Unassembled WGS sequence"/>
</dbReference>
<proteinExistence type="predicted"/>
<sequence>MGTGFTLVEKWIEKNGGTLSQDEVNGMVFVYGDEAYRIEQKAGGDLDVVQTAEKVVVFRNNKHIQDEYTCRICGEQYKNMIDTIRCCMHHDE</sequence>
<protein>
    <submittedName>
        <fullName evidence="1">Uncharacterized protein</fullName>
    </submittedName>
</protein>